<dbReference type="Pfam" id="PF02775">
    <property type="entry name" value="TPP_enzyme_C"/>
    <property type="match status" value="1"/>
</dbReference>
<gene>
    <name evidence="4" type="ORF">LCGC14_1412740</name>
</gene>
<proteinExistence type="predicted"/>
<dbReference type="CDD" id="cd03376">
    <property type="entry name" value="TPP_PFOR_porB_like"/>
    <property type="match status" value="1"/>
</dbReference>
<reference evidence="4" key="1">
    <citation type="journal article" date="2015" name="Nature">
        <title>Complex archaea that bridge the gap between prokaryotes and eukaryotes.</title>
        <authorList>
            <person name="Spang A."/>
            <person name="Saw J.H."/>
            <person name="Jorgensen S.L."/>
            <person name="Zaremba-Niedzwiedzka K."/>
            <person name="Martijn J."/>
            <person name="Lind A.E."/>
            <person name="van Eijk R."/>
            <person name="Schleper C."/>
            <person name="Guy L."/>
            <person name="Ettema T.J."/>
        </authorList>
    </citation>
    <scope>NUCLEOTIDE SEQUENCE</scope>
</reference>
<dbReference type="SUPFAM" id="SSF52518">
    <property type="entry name" value="Thiamin diphosphate-binding fold (THDP-binding)"/>
    <property type="match status" value="1"/>
</dbReference>
<dbReference type="InterPro" id="IPR029061">
    <property type="entry name" value="THDP-binding"/>
</dbReference>
<evidence type="ECO:0000259" key="3">
    <source>
        <dbReference type="Pfam" id="PF02775"/>
    </source>
</evidence>
<dbReference type="AlphaFoldDB" id="A0A0F9KET1"/>
<evidence type="ECO:0000313" key="4">
    <source>
        <dbReference type="EMBL" id="KKM73216.1"/>
    </source>
</evidence>
<sequence>MAKLKDLAAMEDRLVAGHGMCLGCGIPLIFRIVLRATEDPLIIANATGCLEVCTTIFPRTSWNVSWIHSAFENAAATIAGVESMYKALKNKGRIPKDKKIKFLGVGGDGGTYDIGLQALSGAMERGHDIVYVCYDNNAYANTGGQRSSATPLGASATTSPEGIKSPGKLQRKKDLTKILVAHNIPYVAQASPNRWQDLYKKAQKAFETEGPAFLNILCLCPTEWKCDESQGIRLAQTAVDTCVWPLYEVENGKYKINYLPKEKKPVLEWIKPQGRFRHLFKEENAWVLEKYQKQVDEDWEELNKLAKL</sequence>
<dbReference type="InterPro" id="IPR011766">
    <property type="entry name" value="TPP_enzyme_TPP-bd"/>
</dbReference>
<feature type="compositionally biased region" description="Polar residues" evidence="2">
    <location>
        <begin position="143"/>
        <end position="160"/>
    </location>
</feature>
<dbReference type="EMBL" id="LAZR01009339">
    <property type="protein sequence ID" value="KKM73216.1"/>
    <property type="molecule type" value="Genomic_DNA"/>
</dbReference>
<dbReference type="PANTHER" id="PTHR42897:SF2">
    <property type="entry name" value="PYRUVATE SYNTHASE SUBUNIT PORB"/>
    <property type="match status" value="1"/>
</dbReference>
<feature type="domain" description="Thiamine pyrophosphate enzyme TPP-binding" evidence="3">
    <location>
        <begin position="47"/>
        <end position="216"/>
    </location>
</feature>
<dbReference type="InterPro" id="IPR051479">
    <property type="entry name" value="PorB-like"/>
</dbReference>
<protein>
    <recommendedName>
        <fullName evidence="3">Thiamine pyrophosphate enzyme TPP-binding domain-containing protein</fullName>
    </recommendedName>
</protein>
<dbReference type="PANTHER" id="PTHR42897">
    <property type="entry name" value="PYRUVATE SYNTHASE SUBUNIT PORB"/>
    <property type="match status" value="1"/>
</dbReference>
<feature type="region of interest" description="Disordered" evidence="2">
    <location>
        <begin position="143"/>
        <end position="167"/>
    </location>
</feature>
<name>A0A0F9KET1_9ZZZZ</name>
<evidence type="ECO:0000256" key="1">
    <source>
        <dbReference type="ARBA" id="ARBA00023002"/>
    </source>
</evidence>
<dbReference type="GO" id="GO:0030976">
    <property type="term" value="F:thiamine pyrophosphate binding"/>
    <property type="evidence" value="ECO:0007669"/>
    <property type="project" value="InterPro"/>
</dbReference>
<organism evidence="4">
    <name type="scientific">marine sediment metagenome</name>
    <dbReference type="NCBI Taxonomy" id="412755"/>
    <lineage>
        <taxon>unclassified sequences</taxon>
        <taxon>metagenomes</taxon>
        <taxon>ecological metagenomes</taxon>
    </lineage>
</organism>
<accession>A0A0F9KET1</accession>
<keyword evidence="1" id="KW-0560">Oxidoreductase</keyword>
<comment type="caution">
    <text evidence="4">The sequence shown here is derived from an EMBL/GenBank/DDBJ whole genome shotgun (WGS) entry which is preliminary data.</text>
</comment>
<dbReference type="Gene3D" id="3.40.50.970">
    <property type="match status" value="2"/>
</dbReference>
<dbReference type="GO" id="GO:0016491">
    <property type="term" value="F:oxidoreductase activity"/>
    <property type="evidence" value="ECO:0007669"/>
    <property type="project" value="UniProtKB-KW"/>
</dbReference>
<evidence type="ECO:0000256" key="2">
    <source>
        <dbReference type="SAM" id="MobiDB-lite"/>
    </source>
</evidence>